<comment type="caution">
    <text evidence="3">The sequence shown here is derived from an EMBL/GenBank/DDBJ whole genome shotgun (WGS) entry which is preliminary data.</text>
</comment>
<dbReference type="GO" id="GO:0030497">
    <property type="term" value="P:fatty acid elongation"/>
    <property type="evidence" value="ECO:0007669"/>
    <property type="project" value="TreeGrafter"/>
</dbReference>
<accession>A0A316C515</accession>
<keyword evidence="4" id="KW-1185">Reference proteome</keyword>
<dbReference type="Proteomes" id="UP000245396">
    <property type="component" value="Unassembled WGS sequence"/>
</dbReference>
<dbReference type="InterPro" id="IPR057326">
    <property type="entry name" value="KR_dom"/>
</dbReference>
<comment type="similarity">
    <text evidence="1">Belongs to the short-chain dehydrogenases/reductases (SDR) family.</text>
</comment>
<dbReference type="PRINTS" id="PR00080">
    <property type="entry name" value="SDRFAMILY"/>
</dbReference>
<dbReference type="OrthoDB" id="9803333at2"/>
<dbReference type="EMBL" id="QGGG01000005">
    <property type="protein sequence ID" value="PWJ84403.1"/>
    <property type="molecule type" value="Genomic_DNA"/>
</dbReference>
<dbReference type="PROSITE" id="PS00061">
    <property type="entry name" value="ADH_SHORT"/>
    <property type="match status" value="1"/>
</dbReference>
<feature type="domain" description="Ketoreductase" evidence="2">
    <location>
        <begin position="7"/>
        <end position="179"/>
    </location>
</feature>
<gene>
    <name evidence="3" type="ORF">C7441_10519</name>
</gene>
<dbReference type="STRING" id="1192868.GCA_000304395_01980"/>
<dbReference type="SMART" id="SM00822">
    <property type="entry name" value="PKS_KR"/>
    <property type="match status" value="1"/>
</dbReference>
<evidence type="ECO:0000256" key="1">
    <source>
        <dbReference type="ARBA" id="ARBA00006484"/>
    </source>
</evidence>
<dbReference type="InterPro" id="IPR020904">
    <property type="entry name" value="Sc_DH/Rdtase_CS"/>
</dbReference>
<dbReference type="InterPro" id="IPR036291">
    <property type="entry name" value="NAD(P)-bd_dom_sf"/>
</dbReference>
<evidence type="ECO:0000313" key="4">
    <source>
        <dbReference type="Proteomes" id="UP000245396"/>
    </source>
</evidence>
<dbReference type="Gene3D" id="3.40.50.720">
    <property type="entry name" value="NAD(P)-binding Rossmann-like Domain"/>
    <property type="match status" value="1"/>
</dbReference>
<name>A0A316C515_PSESE</name>
<sequence length="246" mass="25898">MSELQSPSAIVTGAGSGIGRAIAHRLASEGYLVIVADRDEAQAQETARQITQRGLAARVEVLDITDEAATQAIIDKAENLEVLVNNAGIFNVIAFDELKADDFRRMYEVNLVAMFTLCQQAARKMADGARIVNLASRAALGARHYAHYVSSKAAVAGFTRALALELAPRRIAVNAIAPGVIETEMLRARSDAGLDALRAQQPTGLLGKPEDIAHAAAFFASPLAGFITGQVLLVDGGRSVGGTAAF</sequence>
<dbReference type="GO" id="GO:0016616">
    <property type="term" value="F:oxidoreductase activity, acting on the CH-OH group of donors, NAD or NADP as acceptor"/>
    <property type="evidence" value="ECO:0007669"/>
    <property type="project" value="UniProtKB-ARBA"/>
</dbReference>
<organism evidence="3 4">
    <name type="scientific">Pseudaminobacter salicylatoxidans</name>
    <dbReference type="NCBI Taxonomy" id="93369"/>
    <lineage>
        <taxon>Bacteria</taxon>
        <taxon>Pseudomonadati</taxon>
        <taxon>Pseudomonadota</taxon>
        <taxon>Alphaproteobacteria</taxon>
        <taxon>Hyphomicrobiales</taxon>
        <taxon>Phyllobacteriaceae</taxon>
        <taxon>Pseudaminobacter</taxon>
    </lineage>
</organism>
<dbReference type="AlphaFoldDB" id="A0A316C515"/>
<dbReference type="Pfam" id="PF13561">
    <property type="entry name" value="adh_short_C2"/>
    <property type="match status" value="1"/>
</dbReference>
<dbReference type="PRINTS" id="PR00081">
    <property type="entry name" value="GDHRDH"/>
</dbReference>
<dbReference type="SUPFAM" id="SSF51735">
    <property type="entry name" value="NAD(P)-binding Rossmann-fold domains"/>
    <property type="match status" value="1"/>
</dbReference>
<dbReference type="FunFam" id="3.40.50.720:FF:000084">
    <property type="entry name" value="Short-chain dehydrogenase reductase"/>
    <property type="match status" value="1"/>
</dbReference>
<reference evidence="3 4" key="1">
    <citation type="submission" date="2018-05" db="EMBL/GenBank/DDBJ databases">
        <title>Genomic Encyclopedia of Type Strains, Phase IV (KMG-IV): sequencing the most valuable type-strain genomes for metagenomic binning, comparative biology and taxonomic classification.</title>
        <authorList>
            <person name="Goeker M."/>
        </authorList>
    </citation>
    <scope>NUCLEOTIDE SEQUENCE [LARGE SCALE GENOMIC DNA]</scope>
    <source>
        <strain evidence="3 4">DSM 6986</strain>
    </source>
</reference>
<dbReference type="InterPro" id="IPR002347">
    <property type="entry name" value="SDR_fam"/>
</dbReference>
<proteinExistence type="inferred from homology"/>
<protein>
    <submittedName>
        <fullName evidence="3">3-oxoacyl-[acyl-carrier protein] reductase</fullName>
    </submittedName>
</protein>
<evidence type="ECO:0000259" key="2">
    <source>
        <dbReference type="SMART" id="SM00822"/>
    </source>
</evidence>
<evidence type="ECO:0000313" key="3">
    <source>
        <dbReference type="EMBL" id="PWJ84403.1"/>
    </source>
</evidence>
<dbReference type="PANTHER" id="PTHR42760:SF135">
    <property type="entry name" value="BLL7886 PROTEIN"/>
    <property type="match status" value="1"/>
</dbReference>
<dbReference type="PANTHER" id="PTHR42760">
    <property type="entry name" value="SHORT-CHAIN DEHYDROGENASES/REDUCTASES FAMILY MEMBER"/>
    <property type="match status" value="1"/>
</dbReference>
<dbReference type="RefSeq" id="WP_109612482.1">
    <property type="nucleotide sequence ID" value="NZ_QGGG01000005.1"/>
</dbReference>